<keyword evidence="2" id="KW-1185">Reference proteome</keyword>
<dbReference type="InterPro" id="IPR013207">
    <property type="entry name" value="LGFP"/>
</dbReference>
<gene>
    <name evidence="1" type="ORF">ACFO6S_07965</name>
</gene>
<dbReference type="EMBL" id="JBHSFO010000003">
    <property type="protein sequence ID" value="MFC4603612.1"/>
    <property type="molecule type" value="Genomic_DNA"/>
</dbReference>
<accession>A0ABV9FP60</accession>
<comment type="caution">
    <text evidence="1">The sequence shown here is derived from an EMBL/GenBank/DDBJ whole genome shotgun (WGS) entry which is preliminary data.</text>
</comment>
<name>A0ABV9FP60_9NOCA</name>
<evidence type="ECO:0000313" key="1">
    <source>
        <dbReference type="EMBL" id="MFC4603612.1"/>
    </source>
</evidence>
<sequence length="126" mass="13783">MAPHTSHTGGQYCWQPGAKRRPTRAFCVRAFCVRASFISASSACSLDKYNSLGGALSFLLLPTSGELVNPDGFGRRNLFANGPIYWSAATGRASRRQRLQPEVGREGLGGRLPQVPEDRRTTPVWC</sequence>
<reference evidence="2" key="1">
    <citation type="journal article" date="2019" name="Int. J. Syst. Evol. Microbiol.">
        <title>The Global Catalogue of Microorganisms (GCM) 10K type strain sequencing project: providing services to taxonomists for standard genome sequencing and annotation.</title>
        <authorList>
            <consortium name="The Broad Institute Genomics Platform"/>
            <consortium name="The Broad Institute Genome Sequencing Center for Infectious Disease"/>
            <person name="Wu L."/>
            <person name="Ma J."/>
        </authorList>
    </citation>
    <scope>NUCLEOTIDE SEQUENCE [LARGE SCALE GENOMIC DNA]</scope>
    <source>
        <strain evidence="2">CCUG 54520</strain>
    </source>
</reference>
<dbReference type="Proteomes" id="UP001595914">
    <property type="component" value="Unassembled WGS sequence"/>
</dbReference>
<protein>
    <submittedName>
        <fullName evidence="1">LGFP repeat-containing protein</fullName>
    </submittedName>
</protein>
<proteinExistence type="predicted"/>
<evidence type="ECO:0000313" key="2">
    <source>
        <dbReference type="Proteomes" id="UP001595914"/>
    </source>
</evidence>
<dbReference type="RefSeq" id="WP_378415737.1">
    <property type="nucleotide sequence ID" value="NZ_JBHSFO010000003.1"/>
</dbReference>
<dbReference type="Pfam" id="PF08310">
    <property type="entry name" value="LGFP"/>
    <property type="match status" value="1"/>
</dbReference>
<organism evidence="1 2">
    <name type="scientific">Rhodococcus kronopolitis</name>
    <dbReference type="NCBI Taxonomy" id="1460226"/>
    <lineage>
        <taxon>Bacteria</taxon>
        <taxon>Bacillati</taxon>
        <taxon>Actinomycetota</taxon>
        <taxon>Actinomycetes</taxon>
        <taxon>Mycobacteriales</taxon>
        <taxon>Nocardiaceae</taxon>
        <taxon>Rhodococcus</taxon>
    </lineage>
</organism>